<protein>
    <submittedName>
        <fullName evidence="1">Uncharacterized protein</fullName>
    </submittedName>
</protein>
<name>A0A347WF87_9PROT</name>
<dbReference type="Proteomes" id="UP000264120">
    <property type="component" value="Chromosome"/>
</dbReference>
<sequence length="35" mass="3836">MVMGTGYRSNPNIMTILGIGVLLLTLALWLSLIFI</sequence>
<dbReference type="KEGG" id="ksc:CD178_02784"/>
<dbReference type="AlphaFoldDB" id="A0A347WF87"/>
<evidence type="ECO:0000313" key="2">
    <source>
        <dbReference type="Proteomes" id="UP000264120"/>
    </source>
</evidence>
<organism evidence="1 2">
    <name type="scientific">Komagataeibacter saccharivorans</name>
    <dbReference type="NCBI Taxonomy" id="265959"/>
    <lineage>
        <taxon>Bacteria</taxon>
        <taxon>Pseudomonadati</taxon>
        <taxon>Pseudomonadota</taxon>
        <taxon>Alphaproteobacteria</taxon>
        <taxon>Acetobacterales</taxon>
        <taxon>Acetobacteraceae</taxon>
        <taxon>Komagataeibacter</taxon>
    </lineage>
</organism>
<keyword evidence="2" id="KW-1185">Reference proteome</keyword>
<proteinExistence type="predicted"/>
<reference evidence="1 2" key="1">
    <citation type="submission" date="2017-08" db="EMBL/GenBank/DDBJ databases">
        <title>Complete genome sequence of Gluconacetobacter saccharivorans CV1 isolated from Fermented Vinegar.</title>
        <authorList>
            <person name="Kim S.-Y."/>
        </authorList>
    </citation>
    <scope>NUCLEOTIDE SEQUENCE [LARGE SCALE GENOMIC DNA]</scope>
    <source>
        <strain evidence="1 2">CV1</strain>
    </source>
</reference>
<dbReference type="EMBL" id="CP023036">
    <property type="protein sequence ID" value="AXY23530.1"/>
    <property type="molecule type" value="Genomic_DNA"/>
</dbReference>
<evidence type="ECO:0000313" key="1">
    <source>
        <dbReference type="EMBL" id="AXY23530.1"/>
    </source>
</evidence>
<gene>
    <name evidence="1" type="ORF">CD178_02784</name>
</gene>
<accession>A0A347WF87</accession>